<comment type="caution">
    <text evidence="1">The sequence shown here is derived from an EMBL/GenBank/DDBJ whole genome shotgun (WGS) entry which is preliminary data.</text>
</comment>
<name>A0ABU6VTE1_9FABA</name>
<protein>
    <submittedName>
        <fullName evidence="1">Uncharacterized protein</fullName>
    </submittedName>
</protein>
<proteinExistence type="predicted"/>
<gene>
    <name evidence="1" type="ORF">PIB30_092741</name>
</gene>
<dbReference type="Proteomes" id="UP001341840">
    <property type="component" value="Unassembled WGS sequence"/>
</dbReference>
<reference evidence="1 2" key="1">
    <citation type="journal article" date="2023" name="Plants (Basel)">
        <title>Bridging the Gap: Combining Genomics and Transcriptomics Approaches to Understand Stylosanthes scabra, an Orphan Legume from the Brazilian Caatinga.</title>
        <authorList>
            <person name="Ferreira-Neto J.R.C."/>
            <person name="da Silva M.D."/>
            <person name="Binneck E."/>
            <person name="de Melo N.F."/>
            <person name="da Silva R.H."/>
            <person name="de Melo A.L.T.M."/>
            <person name="Pandolfi V."/>
            <person name="Bustamante F.O."/>
            <person name="Brasileiro-Vidal A.C."/>
            <person name="Benko-Iseppon A.M."/>
        </authorList>
    </citation>
    <scope>NUCLEOTIDE SEQUENCE [LARGE SCALE GENOMIC DNA]</scope>
    <source>
        <tissue evidence="1">Leaves</tissue>
    </source>
</reference>
<evidence type="ECO:0000313" key="2">
    <source>
        <dbReference type="Proteomes" id="UP001341840"/>
    </source>
</evidence>
<evidence type="ECO:0000313" key="1">
    <source>
        <dbReference type="EMBL" id="MED6176896.1"/>
    </source>
</evidence>
<organism evidence="1 2">
    <name type="scientific">Stylosanthes scabra</name>
    <dbReference type="NCBI Taxonomy" id="79078"/>
    <lineage>
        <taxon>Eukaryota</taxon>
        <taxon>Viridiplantae</taxon>
        <taxon>Streptophyta</taxon>
        <taxon>Embryophyta</taxon>
        <taxon>Tracheophyta</taxon>
        <taxon>Spermatophyta</taxon>
        <taxon>Magnoliopsida</taxon>
        <taxon>eudicotyledons</taxon>
        <taxon>Gunneridae</taxon>
        <taxon>Pentapetalae</taxon>
        <taxon>rosids</taxon>
        <taxon>fabids</taxon>
        <taxon>Fabales</taxon>
        <taxon>Fabaceae</taxon>
        <taxon>Papilionoideae</taxon>
        <taxon>50 kb inversion clade</taxon>
        <taxon>dalbergioids sensu lato</taxon>
        <taxon>Dalbergieae</taxon>
        <taxon>Pterocarpus clade</taxon>
        <taxon>Stylosanthes</taxon>
    </lineage>
</organism>
<keyword evidence="2" id="KW-1185">Reference proteome</keyword>
<sequence length="117" mass="13443">MVRTKYDKICQLVFSSLVAAAQAEDEREPTPFNELVFDSREHYERSKRCSAWIFYISGTSISREDAYDRNLVQKNIGALDMRLVLAIIALPGMRWDSYKPKSGRVNNAILTPQARGW</sequence>
<dbReference type="EMBL" id="JASCZI010152968">
    <property type="protein sequence ID" value="MED6176896.1"/>
    <property type="molecule type" value="Genomic_DNA"/>
</dbReference>
<accession>A0ABU6VTE1</accession>